<dbReference type="EMBL" id="QNZL01000288">
    <property type="protein sequence ID" value="RTZ77015.1"/>
    <property type="molecule type" value="Genomic_DNA"/>
</dbReference>
<organism evidence="14 15">
    <name type="scientific">SAR324 cluster bacterium</name>
    <dbReference type="NCBI Taxonomy" id="2024889"/>
    <lineage>
        <taxon>Bacteria</taxon>
        <taxon>Deltaproteobacteria</taxon>
        <taxon>SAR324 cluster</taxon>
    </lineage>
</organism>
<evidence type="ECO:0000256" key="12">
    <source>
        <dbReference type="RuleBase" id="RU003784"/>
    </source>
</evidence>
<evidence type="ECO:0000256" key="7">
    <source>
        <dbReference type="ARBA" id="ARBA00022840"/>
    </source>
</evidence>
<dbReference type="Gene3D" id="1.10.20.140">
    <property type="match status" value="1"/>
</dbReference>
<keyword evidence="7 10" id="KW-0067">ATP-binding</keyword>
<dbReference type="Pfam" id="PF01715">
    <property type="entry name" value="IPPT"/>
    <property type="match status" value="1"/>
</dbReference>
<dbReference type="GO" id="GO:0006400">
    <property type="term" value="P:tRNA modification"/>
    <property type="evidence" value="ECO:0007669"/>
    <property type="project" value="TreeGrafter"/>
</dbReference>
<dbReference type="PANTHER" id="PTHR11088:SF60">
    <property type="entry name" value="TRNA DIMETHYLALLYLTRANSFERASE"/>
    <property type="match status" value="1"/>
</dbReference>
<keyword evidence="5 10" id="KW-0819">tRNA processing</keyword>
<dbReference type="InterPro" id="IPR018022">
    <property type="entry name" value="IPT"/>
</dbReference>
<evidence type="ECO:0000313" key="14">
    <source>
        <dbReference type="EMBL" id="RTZ77015.1"/>
    </source>
</evidence>
<evidence type="ECO:0000256" key="1">
    <source>
        <dbReference type="ARBA" id="ARBA00001946"/>
    </source>
</evidence>
<gene>
    <name evidence="10" type="primary">miaA</name>
    <name evidence="14" type="ORF">DSY97_10765</name>
</gene>
<comment type="cofactor">
    <cofactor evidence="1 10">
        <name>Mg(2+)</name>
        <dbReference type="ChEBI" id="CHEBI:18420"/>
    </cofactor>
</comment>
<comment type="subunit">
    <text evidence="10">Monomer.</text>
</comment>
<protein>
    <recommendedName>
        <fullName evidence="10">tRNA dimethylallyltransferase</fullName>
        <ecNumber evidence="10">2.5.1.75</ecNumber>
    </recommendedName>
    <alternativeName>
        <fullName evidence="10">Dimethylallyl diphosphate:tRNA dimethylallyltransferase</fullName>
        <shortName evidence="10">DMAPP:tRNA dimethylallyltransferase</shortName>
        <shortName evidence="10">DMATase</shortName>
    </alternativeName>
    <alternativeName>
        <fullName evidence="10">Isopentenyl-diphosphate:tRNA isopentenyltransferase</fullName>
        <shortName evidence="10">IPP transferase</shortName>
        <shortName evidence="10">IPPT</shortName>
        <shortName evidence="10">IPTase</shortName>
    </alternativeName>
</protein>
<comment type="similarity">
    <text evidence="3 10 13">Belongs to the IPP transferase family.</text>
</comment>
<evidence type="ECO:0000256" key="3">
    <source>
        <dbReference type="ARBA" id="ARBA00005842"/>
    </source>
</evidence>
<accession>A0A432G0C2</accession>
<dbReference type="PANTHER" id="PTHR11088">
    <property type="entry name" value="TRNA DIMETHYLALLYLTRANSFERASE"/>
    <property type="match status" value="1"/>
</dbReference>
<evidence type="ECO:0000256" key="8">
    <source>
        <dbReference type="ARBA" id="ARBA00022842"/>
    </source>
</evidence>
<feature type="binding site" evidence="10">
    <location>
        <begin position="32"/>
        <end position="37"/>
    </location>
    <ligand>
        <name>substrate</name>
    </ligand>
</feature>
<keyword evidence="8 10" id="KW-0460">Magnesium</keyword>
<dbReference type="Gene3D" id="3.40.50.300">
    <property type="entry name" value="P-loop containing nucleotide triphosphate hydrolases"/>
    <property type="match status" value="1"/>
</dbReference>
<dbReference type="SUPFAM" id="SSF52540">
    <property type="entry name" value="P-loop containing nucleoside triphosphate hydrolases"/>
    <property type="match status" value="2"/>
</dbReference>
<evidence type="ECO:0000256" key="2">
    <source>
        <dbReference type="ARBA" id="ARBA00003213"/>
    </source>
</evidence>
<evidence type="ECO:0000256" key="6">
    <source>
        <dbReference type="ARBA" id="ARBA00022741"/>
    </source>
</evidence>
<reference evidence="14 15" key="1">
    <citation type="submission" date="2018-06" db="EMBL/GenBank/DDBJ databases">
        <title>Combined omics and stable isotope probing to characterize newly discovered Mariana Back-Arc vent microbial communities.</title>
        <authorList>
            <person name="Trembath-Reichert E."/>
            <person name="Huber J.A."/>
        </authorList>
    </citation>
    <scope>NUCLEOTIDE SEQUENCE [LARGE SCALE GENOMIC DNA]</scope>
    <source>
        <strain evidence="14">MAG 63_1</strain>
    </source>
</reference>
<comment type="catalytic activity">
    <reaction evidence="9 10 11">
        <text>adenosine(37) in tRNA + dimethylallyl diphosphate = N(6)-dimethylallyladenosine(37) in tRNA + diphosphate</text>
        <dbReference type="Rhea" id="RHEA:26482"/>
        <dbReference type="Rhea" id="RHEA-COMP:10162"/>
        <dbReference type="Rhea" id="RHEA-COMP:10375"/>
        <dbReference type="ChEBI" id="CHEBI:33019"/>
        <dbReference type="ChEBI" id="CHEBI:57623"/>
        <dbReference type="ChEBI" id="CHEBI:74411"/>
        <dbReference type="ChEBI" id="CHEBI:74415"/>
        <dbReference type="EC" id="2.5.1.75"/>
    </reaction>
</comment>
<evidence type="ECO:0000256" key="10">
    <source>
        <dbReference type="HAMAP-Rule" id="MF_00185"/>
    </source>
</evidence>
<dbReference type="NCBIfam" id="TIGR00174">
    <property type="entry name" value="miaA"/>
    <property type="match status" value="1"/>
</dbReference>
<sequence>MVHGKNYLQNHLVVYKYSMENFPKIVVVAGPTASGKSDLALRLAQEFDGELICSDSMQVYRQMDIGTAKPTPDVQKIVPHHQLDLIDPDESYSAGKYARDASSIIEKVAARKRLPILVGGTGLYYRALMYGISKIPSIPEKHRKKVTGWHSEHGTYYCWKELQKLDPEGAVRLHPNDTARILRSLEVVLSTGTTLAEFQQDKPFAEAKYSFHAVALEWERDVLYERINQRTLIMLESGWITEVEQLLTRYSPELKPLQAIGYREVIQHLQNKLEWGSMVEEIQKRTRQYAKRQMTWFRKENNIGWHKPDDIDEILDNIKVYLEK</sequence>
<dbReference type="GO" id="GO:0005524">
    <property type="term" value="F:ATP binding"/>
    <property type="evidence" value="ECO:0007669"/>
    <property type="project" value="UniProtKB-UniRule"/>
</dbReference>
<evidence type="ECO:0000256" key="13">
    <source>
        <dbReference type="RuleBase" id="RU003785"/>
    </source>
</evidence>
<comment type="caution">
    <text evidence="14">The sequence shown here is derived from an EMBL/GenBank/DDBJ whole genome shotgun (WGS) entry which is preliminary data.</text>
</comment>
<feature type="binding site" evidence="10">
    <location>
        <begin position="30"/>
        <end position="37"/>
    </location>
    <ligand>
        <name>ATP</name>
        <dbReference type="ChEBI" id="CHEBI:30616"/>
    </ligand>
</feature>
<dbReference type="Proteomes" id="UP000286801">
    <property type="component" value="Unassembled WGS sequence"/>
</dbReference>
<dbReference type="AlphaFoldDB" id="A0A432G0C2"/>
<keyword evidence="6 10" id="KW-0547">Nucleotide-binding</keyword>
<feature type="site" description="Interaction with substrate tRNA" evidence="10">
    <location>
        <position position="121"/>
    </location>
</feature>
<evidence type="ECO:0000256" key="5">
    <source>
        <dbReference type="ARBA" id="ARBA00022694"/>
    </source>
</evidence>
<dbReference type="InterPro" id="IPR027417">
    <property type="entry name" value="P-loop_NTPase"/>
</dbReference>
<evidence type="ECO:0000256" key="4">
    <source>
        <dbReference type="ARBA" id="ARBA00022679"/>
    </source>
</evidence>
<keyword evidence="4 10" id="KW-0808">Transferase</keyword>
<comment type="function">
    <text evidence="2 10 12">Catalyzes the transfer of a dimethylallyl group onto the adenine at position 37 in tRNAs that read codons beginning with uridine, leading to the formation of N6-(dimethylallyl)adenosine (i(6)A).</text>
</comment>
<comment type="caution">
    <text evidence="10">Lacks conserved residue(s) required for the propagation of feature annotation.</text>
</comment>
<dbReference type="HAMAP" id="MF_00185">
    <property type="entry name" value="IPP_trans"/>
    <property type="match status" value="1"/>
</dbReference>
<evidence type="ECO:0000313" key="15">
    <source>
        <dbReference type="Proteomes" id="UP000286801"/>
    </source>
</evidence>
<proteinExistence type="inferred from homology"/>
<dbReference type="GO" id="GO:0052381">
    <property type="term" value="F:tRNA dimethylallyltransferase activity"/>
    <property type="evidence" value="ECO:0007669"/>
    <property type="project" value="UniProtKB-UniRule"/>
</dbReference>
<feature type="site" description="Interaction with substrate tRNA" evidence="10">
    <location>
        <position position="143"/>
    </location>
</feature>
<evidence type="ECO:0000256" key="9">
    <source>
        <dbReference type="ARBA" id="ARBA00049563"/>
    </source>
</evidence>
<evidence type="ECO:0000256" key="11">
    <source>
        <dbReference type="RuleBase" id="RU003783"/>
    </source>
</evidence>
<name>A0A432G0C2_9DELT</name>
<feature type="region of interest" description="Interaction with substrate tRNA" evidence="10">
    <location>
        <begin position="55"/>
        <end position="58"/>
    </location>
</feature>
<dbReference type="InterPro" id="IPR039657">
    <property type="entry name" value="Dimethylallyltransferase"/>
</dbReference>
<dbReference type="EC" id="2.5.1.75" evidence="10"/>